<reference evidence="2" key="1">
    <citation type="submission" date="2021-02" db="EMBL/GenBank/DDBJ databases">
        <authorList>
            <person name="Nowell W R."/>
        </authorList>
    </citation>
    <scope>NUCLEOTIDE SEQUENCE</scope>
</reference>
<organism evidence="2 3">
    <name type="scientific">Rotaria magnacalcarata</name>
    <dbReference type="NCBI Taxonomy" id="392030"/>
    <lineage>
        <taxon>Eukaryota</taxon>
        <taxon>Metazoa</taxon>
        <taxon>Spiralia</taxon>
        <taxon>Gnathifera</taxon>
        <taxon>Rotifera</taxon>
        <taxon>Eurotatoria</taxon>
        <taxon>Bdelloidea</taxon>
        <taxon>Philodinida</taxon>
        <taxon>Philodinidae</taxon>
        <taxon>Rotaria</taxon>
    </lineage>
</organism>
<feature type="region of interest" description="Disordered" evidence="1">
    <location>
        <begin position="1"/>
        <end position="38"/>
    </location>
</feature>
<comment type="caution">
    <text evidence="2">The sequence shown here is derived from an EMBL/GenBank/DDBJ whole genome shotgun (WGS) entry which is preliminary data.</text>
</comment>
<dbReference type="Proteomes" id="UP000663866">
    <property type="component" value="Unassembled WGS sequence"/>
</dbReference>
<proteinExistence type="predicted"/>
<dbReference type="AlphaFoldDB" id="A0A820BI81"/>
<evidence type="ECO:0000256" key="1">
    <source>
        <dbReference type="SAM" id="MobiDB-lite"/>
    </source>
</evidence>
<accession>A0A820BI81</accession>
<evidence type="ECO:0000313" key="2">
    <source>
        <dbReference type="EMBL" id="CAF4208197.1"/>
    </source>
</evidence>
<protein>
    <submittedName>
        <fullName evidence="2">Uncharacterized protein</fullName>
    </submittedName>
</protein>
<evidence type="ECO:0000313" key="3">
    <source>
        <dbReference type="Proteomes" id="UP000663866"/>
    </source>
</evidence>
<feature type="compositionally biased region" description="Polar residues" evidence="1">
    <location>
        <begin position="1"/>
        <end position="14"/>
    </location>
</feature>
<gene>
    <name evidence="2" type="ORF">OVN521_LOCUS26771</name>
</gene>
<dbReference type="EMBL" id="CAJOBG010007147">
    <property type="protein sequence ID" value="CAF4208197.1"/>
    <property type="molecule type" value="Genomic_DNA"/>
</dbReference>
<name>A0A820BI81_9BILA</name>
<sequence>MANTGNEVSASDSVSEILLKEQANKNDDGKKPPTYETLFSNTENPIQVHEQSQSRYQNTPAVIMLQSSPTQSMDHIKYLLTNIMSQVLKRKAKSKGDCNRQLASYIDNLSSSVSSDYQTMASSQTDDDIVSDIA</sequence>
<feature type="compositionally biased region" description="Basic and acidic residues" evidence="1">
    <location>
        <begin position="18"/>
        <end position="33"/>
    </location>
</feature>
<keyword evidence="3" id="KW-1185">Reference proteome</keyword>